<dbReference type="InterPro" id="IPR027383">
    <property type="entry name" value="Znf_put"/>
</dbReference>
<evidence type="ECO:0000256" key="1">
    <source>
        <dbReference type="ARBA" id="ARBA00024353"/>
    </source>
</evidence>
<keyword evidence="5" id="KW-1185">Reference proteome</keyword>
<evidence type="ECO:0000259" key="3">
    <source>
        <dbReference type="Pfam" id="PF13490"/>
    </source>
</evidence>
<dbReference type="AlphaFoldDB" id="A0A1W1V1I6"/>
<accession>A0A1W1V1I6</accession>
<name>A0A1W1V1I6_DESTI</name>
<reference evidence="4 5" key="1">
    <citation type="submission" date="2017-04" db="EMBL/GenBank/DDBJ databases">
        <authorList>
            <person name="Afonso C.L."/>
            <person name="Miller P.J."/>
            <person name="Scott M.A."/>
            <person name="Spackman E."/>
            <person name="Goraichik I."/>
            <person name="Dimitrov K.M."/>
            <person name="Suarez D.L."/>
            <person name="Swayne D.E."/>
        </authorList>
    </citation>
    <scope>NUCLEOTIDE SEQUENCE [LARGE SCALE GENOMIC DNA]</scope>
    <source>
        <strain evidence="4 5">DSM 11270</strain>
    </source>
</reference>
<feature type="domain" description="Putative zinc-finger" evidence="3">
    <location>
        <begin position="5"/>
        <end position="34"/>
    </location>
</feature>
<evidence type="ECO:0000313" key="5">
    <source>
        <dbReference type="Proteomes" id="UP000192731"/>
    </source>
</evidence>
<comment type="similarity">
    <text evidence="1">Belongs to the zinc-associated anti-sigma factor (ZAS) superfamily. Anti-sigma-W factor family.</text>
</comment>
<protein>
    <recommendedName>
        <fullName evidence="2">Anti-sigma-W factor RsiW</fullName>
    </recommendedName>
</protein>
<dbReference type="Gene3D" id="1.10.10.1320">
    <property type="entry name" value="Anti-sigma factor, zinc-finger domain"/>
    <property type="match status" value="1"/>
</dbReference>
<dbReference type="OrthoDB" id="2079550at2"/>
<dbReference type="RefSeq" id="WP_084052635.1">
    <property type="nucleotide sequence ID" value="NZ_FWWT01000013.1"/>
</dbReference>
<dbReference type="Proteomes" id="UP000192731">
    <property type="component" value="Unassembled WGS sequence"/>
</dbReference>
<evidence type="ECO:0000313" key="4">
    <source>
        <dbReference type="EMBL" id="SMB87163.1"/>
    </source>
</evidence>
<dbReference type="InterPro" id="IPR041916">
    <property type="entry name" value="Anti_sigma_zinc_sf"/>
</dbReference>
<dbReference type="GO" id="GO:0008270">
    <property type="term" value="F:zinc ion binding"/>
    <property type="evidence" value="ECO:0007669"/>
    <property type="project" value="UniProtKB-KW"/>
</dbReference>
<organism evidence="4 5">
    <name type="scientific">Desulfonispora thiosulfatigenes DSM 11270</name>
    <dbReference type="NCBI Taxonomy" id="656914"/>
    <lineage>
        <taxon>Bacteria</taxon>
        <taxon>Bacillati</taxon>
        <taxon>Bacillota</taxon>
        <taxon>Clostridia</taxon>
        <taxon>Eubacteriales</taxon>
        <taxon>Peptococcaceae</taxon>
        <taxon>Desulfonispora</taxon>
    </lineage>
</organism>
<sequence length="364" mass="41098">MHIKEELLQCYIDDELSLIERRQIEEHLKTCPMCQEKLVELKELDTLFSVSFEHPELKISEQDVNLAFKDINKEIKKEKRKGWKFKMANYKKIVSGVAATCVFGAMLFVPQVQEAVADGLHIFRVQKVENVEVNIQDLEKLGREFNSKVGEINLDQLGKLNVKEQANSEGLTLVKAQEKVPFALKYPAGFDLEQDVHVLGAMDIDFALKVEEVNKILKQLGSKDMLPEELDGKNFNVYSSGNVNMSYDVDGKWINLSQMESPQITVPQGVNVSELREILIGIPILPENIKNQLRNVRDLENTLLVPTENNGKDKVVTIGNGKGILQGDGHYSNLVWLDNGVIYSLSGHSDLDLVKVAKELRDVQ</sequence>
<evidence type="ECO:0000256" key="2">
    <source>
        <dbReference type="ARBA" id="ARBA00024438"/>
    </source>
</evidence>
<dbReference type="EMBL" id="FWWT01000013">
    <property type="protein sequence ID" value="SMB87163.1"/>
    <property type="molecule type" value="Genomic_DNA"/>
</dbReference>
<keyword evidence="4" id="KW-0479">Metal-binding</keyword>
<keyword evidence="4" id="KW-0862">Zinc</keyword>
<keyword evidence="4" id="KW-0863">Zinc-finger</keyword>
<proteinExistence type="inferred from homology"/>
<dbReference type="Pfam" id="PF13490">
    <property type="entry name" value="zf-HC2"/>
    <property type="match status" value="1"/>
</dbReference>
<dbReference type="STRING" id="656914.SAMN00017405_1245"/>
<gene>
    <name evidence="4" type="ORF">SAMN00017405_1245</name>
</gene>